<feature type="domain" description="Baseplate structural protein Gp10 C-terminal" evidence="1">
    <location>
        <begin position="363"/>
        <end position="446"/>
    </location>
</feature>
<evidence type="ECO:0000259" key="1">
    <source>
        <dbReference type="Pfam" id="PF21939"/>
    </source>
</evidence>
<name>A0AB35Y1R7_9FIRM</name>
<comment type="caution">
    <text evidence="2">The sequence shown here is derived from an EMBL/GenBank/DDBJ whole genome shotgun (WGS) entry which is preliminary data.</text>
</comment>
<organism evidence="2 3">
    <name type="scientific">Faecalibacterium wellingii</name>
    <dbReference type="NCBI Taxonomy" id="2929491"/>
    <lineage>
        <taxon>Bacteria</taxon>
        <taxon>Bacillati</taxon>
        <taxon>Bacillota</taxon>
        <taxon>Clostridia</taxon>
        <taxon>Eubacteriales</taxon>
        <taxon>Oscillospiraceae</taxon>
        <taxon>Faecalibacterium</taxon>
    </lineage>
</organism>
<dbReference type="EMBL" id="JBBFGL010000003">
    <property type="protein sequence ID" value="MEJ5195296.1"/>
    <property type="molecule type" value="Genomic_DNA"/>
</dbReference>
<dbReference type="Pfam" id="PF21939">
    <property type="entry name" value="Gp10_C"/>
    <property type="match status" value="1"/>
</dbReference>
<gene>
    <name evidence="2" type="ORF">WF834_03750</name>
</gene>
<evidence type="ECO:0000313" key="3">
    <source>
        <dbReference type="Proteomes" id="UP001373196"/>
    </source>
</evidence>
<dbReference type="AlphaFoldDB" id="A0AB35Y1R7"/>
<proteinExistence type="predicted"/>
<accession>A0AB35Y1R7</accession>
<dbReference type="RefSeq" id="WP_339394946.1">
    <property type="nucleotide sequence ID" value="NZ_JBBFGL010000003.1"/>
</dbReference>
<protein>
    <recommendedName>
        <fullName evidence="1">Baseplate structural protein Gp10 C-terminal domain-containing protein</fullName>
    </recommendedName>
</protein>
<dbReference type="Proteomes" id="UP001373196">
    <property type="component" value="Unassembled WGS sequence"/>
</dbReference>
<sequence>MKIQIIQKQCGGTEFLAQPHRLHLGAQNAAGVDELLFQLPDAWAGCSLALYLRRSDGTLLAPVALDTQHRVTVDRRLTGSTGGQWMLAAMGENGYTAYTRPGSYDCYAILPIDDDAEELPPSLYEQFVARVLESSSSASTAAQRAAASAASTAANAAQAQTAAQRTSTDSANASQCAARAEAAAARAEELVPTDGQVVSVNGKSGIVKLTAQEVGALPCPAQPVSGQLLRVLSVDPNTGAVLTDTAAMPDLSPYLRSSTVPTASVPGAVRVDPACGINVRSDGTLTTAPADRSQLDSMDSTVLPLTPALLPYGVKKALTTAASAGEWTADEKAAALRTLGADLSSYYTKEDIDTLLSAPSSGAYPVGSIYQSTDPTSPAALFGGSWEEIASERVLMGASSTHAAGSTVKAGLPNLKGSFSGVASTAYPNLSNSGALSINTNNGGLAGYEGGSYGSNCTVSFDASKSNAIYGRSSTVQPAAYYVHIWHRVA</sequence>
<dbReference type="InterPro" id="IPR053827">
    <property type="entry name" value="Gp10_C"/>
</dbReference>
<reference evidence="2" key="1">
    <citation type="submission" date="2024-03" db="EMBL/GenBank/DDBJ databases">
        <authorList>
            <person name="Plomp N."/>
            <person name="Harmsen H.J."/>
        </authorList>
    </citation>
    <scope>NUCLEOTIDE SEQUENCE</scope>
    <source>
        <strain evidence="2">HTF-128</strain>
    </source>
</reference>
<evidence type="ECO:0000313" key="2">
    <source>
        <dbReference type="EMBL" id="MEJ5195296.1"/>
    </source>
</evidence>